<reference evidence="5" key="1">
    <citation type="submission" date="2025-08" db="UniProtKB">
        <authorList>
            <consortium name="RefSeq"/>
        </authorList>
    </citation>
    <scope>IDENTIFICATION</scope>
</reference>
<feature type="chain" id="PRO_5047042175" evidence="3">
    <location>
        <begin position="21"/>
        <end position="2143"/>
    </location>
</feature>
<sequence length="2143" mass="230666">MIVYTTRLLACALLLYRMNAAIMDVQASVENVAELVNGAEVIGKRSASLDHVLTKRLSAFKRSVDESIRDQLLLHKRAVGHAVDDETEAGGHSIAKRDVPLSLYRDQRSYFQLHAITVTETMAVANIHDIAPLSGFDVPSDQVINIGNSDFSIHGCVLENLSKVLVDVHSNADDIEPFYMSGQAYVAVAKNDGTGSPIYTHVDNEWLLVQRLRQVKASQIKSFIFHGVTHLAVATYAAEINGELDVEAYSFIYRWEDVAFNSAYRVKTSGATDIEPFTIYDKQYLAVANYVDDGGNVAIESEIFVYEPHEQDFTSFQMLPTYAASDIEFFHVEINGKKEFFLAVANEMEIIDGVESPATSVIYKYVDYVFVPFQGFSLTRAVKVKALLTDTNTILLAFADRIEGLRLYEYNGWRFTLTQQQITAPPTNTQLVNIALIQAFTTSDTAELHIAGVYRDVTHSGGLSHTYKLNFNKTSPIEDMYDVYQTRCDTLTSRWDTINSAYKNLEGEFHTTNLALSTDDPIIFTGSLAFQGDIVVSPDSVVTAPLIESNVLHFDESEFDTFPGMMEDIVTTNSSLDAVKAVIDRSLRTDGTTQTIAGAVQFQAVNANAGVSVQGDIYAPAINTNVDIERLSEIAVYATGVEQQDFNMDMNFSDIQFDAAVTASGTLDTIAQDRIAWIDGSVMNITADKIILADLDFGGGLTVDGTVDSRMISSNDILMTSGEQHVTGQLEFIDTTLTATAMTVDGTVDGVNVTDLITDAVYYNVSTTFTGYKTFSSAATLTNLEVPLPGLIDGVDIVDLDTSAFRLAGSQTITASMGFSDIDLDSGLTLASGYTLAGLDPAHVVLLNSTLQTITGAKTFNASQQFGVLNMVAGKSIDGIDILDTNKPDLLLSGEAQSVSGSKTFSSDLHIGSSTAGTINDVNLQQMSSSALKTVGNQIIPGEKTFSNVTFSSPITVGGKVDDVSLSLWSSTSISLSSTSISVALTFTQDMLTVAGNLQVTGDVNGATVPQSFLRTMSHVDTQVSGLKNFTNGVRLDNNLMVTGTVGDIDLSQFVADSLLKDTAMVVMGKKTFTSESTTFGNLTVTGAVNALTMPSHVVQLSTNEFLPSAFVFNDMVAEAGVTVSTLTLGGLLNGEDPMTLKTDTLYQSPSIAGSSQTVTGAKVIRHDLQFQGTITCDLVDGVNLSLLEADAVFNNQASTVTGEKIFSDTTTIESWTSTGLVDGENITEWDTRIMQQGRTQTVTAATTFEHVTAPNVVTADGTINGVDARVLNAEAVRLTGGSIIYGPVTFLNLTATDVTLAASKTVDTVDLSEENVDTTIAVTITGLKTFTANQTVGNLTVTGYVDGVNIAQLYEDAARTQGATLSAHTLFTGGVDFQDVLITSLLGTVDIVNVNSRVVRKTDIDQILSGFYFLSNANYTGDITVNGLIDDVRVETLNSTYVSVTQSQNIEGVVTFTDVIAEYLNLGTLGVGGLVDGVNITDFDMTVMRIVGDQTITGSHTYTGPTVLEADLVVGGLVDGVDVANNTAQHGADNVFTGTKTFSHTDGFNAAGNVTFDDGKTMHGVDVSQWADDGVNMNVDTAIGGAKTFTADTVTFSNNIQADDIVDGYMVDAATLLMLSGDQDITGLYTFSTLVTATELQVAGTVDGMNVTYVGEMALLSNKNGTLQTLLEEVTFSSAPLFNNIQINGLLNGVDITSDVQMILEDYNLSSIIDSLNNQCEALEDMSGALNESGRIISFVRGFSSYADTLRSFTPFVMNGEHYVAMSVKSIDCVDSNILKYNNINDSFEIFSSIPAVGAEVMDHFEFEDNHYLAVTFAALYNDSLPCYTKRSAFGGDAAVSYVQVYKYNADTLTFNLWQSLAATMPLGLKAFPWNGKQCLAVANNFNPINGSMVIPSRLYCMTDEAGKFNETWDLETYGAVKVDATSIDGILHIAFANKYHSSVGYQTHSIVYYWNNINDTFDDYQLPTISCVDAVFVTTATGVLLVLANSQAASTGVTANTDVYEYNGNLPFPFVLKQAIDIPSTVDVEAATLMDGEIYMFAVNGDFDQSIQVYKLGGSSYFLPNMQLSVNYKCVGVSVFTIPDVASFIAVAVDGDFNDNIFVTGSSDFLKVETKGKPIPSTSCDAHNLLDLLELLPNNGF</sequence>
<keyword evidence="4" id="KW-1185">Reference proteome</keyword>
<protein>
    <submittedName>
        <fullName evidence="5">Uncharacterized protein LOC106808758</fullName>
    </submittedName>
</protein>
<dbReference type="GeneID" id="106808758"/>
<dbReference type="PANTHER" id="PTHR15261:SF4">
    <property type="entry name" value="THROMBOSPONDIN-TYPE LAMININ G DOMAIN AND EAR REPEAT-CONTAINING PROTEIN"/>
    <property type="match status" value="1"/>
</dbReference>
<keyword evidence="1 3" id="KW-0732">Signal</keyword>
<keyword evidence="2" id="KW-0677">Repeat</keyword>
<organism evidence="4 5">
    <name type="scientific">Priapulus caudatus</name>
    <name type="common">Priapulid worm</name>
    <dbReference type="NCBI Taxonomy" id="37621"/>
    <lineage>
        <taxon>Eukaryota</taxon>
        <taxon>Metazoa</taxon>
        <taxon>Ecdysozoa</taxon>
        <taxon>Scalidophora</taxon>
        <taxon>Priapulida</taxon>
        <taxon>Priapulimorpha</taxon>
        <taxon>Priapulimorphida</taxon>
        <taxon>Priapulidae</taxon>
        <taxon>Priapulus</taxon>
    </lineage>
</organism>
<accession>A0ABM1E4G5</accession>
<name>A0ABM1E4G5_PRICU</name>
<dbReference type="RefSeq" id="XP_014667086.1">
    <property type="nucleotide sequence ID" value="XM_014811600.1"/>
</dbReference>
<dbReference type="InterPro" id="IPR009039">
    <property type="entry name" value="EAR"/>
</dbReference>
<dbReference type="PROSITE" id="PS50912">
    <property type="entry name" value="EAR"/>
    <property type="match status" value="1"/>
</dbReference>
<evidence type="ECO:0000256" key="2">
    <source>
        <dbReference type="ARBA" id="ARBA00022737"/>
    </source>
</evidence>
<dbReference type="PANTHER" id="PTHR15261">
    <property type="entry name" value="THROMBOSPONDIN-TYPE LAMININ G DOMAIN AND EAR REPEAT-CONTAINING"/>
    <property type="match status" value="1"/>
</dbReference>
<proteinExistence type="predicted"/>
<feature type="signal peptide" evidence="3">
    <location>
        <begin position="1"/>
        <end position="20"/>
    </location>
</feature>
<evidence type="ECO:0000256" key="1">
    <source>
        <dbReference type="ARBA" id="ARBA00022729"/>
    </source>
</evidence>
<gene>
    <name evidence="5" type="primary">LOC106808758</name>
</gene>
<evidence type="ECO:0000313" key="4">
    <source>
        <dbReference type="Proteomes" id="UP000695022"/>
    </source>
</evidence>
<evidence type="ECO:0000256" key="3">
    <source>
        <dbReference type="SAM" id="SignalP"/>
    </source>
</evidence>
<dbReference type="Proteomes" id="UP000695022">
    <property type="component" value="Unplaced"/>
</dbReference>
<evidence type="ECO:0000313" key="5">
    <source>
        <dbReference type="RefSeq" id="XP_014667086.1"/>
    </source>
</evidence>